<comment type="caution">
    <text evidence="6">The sequence shown here is derived from an EMBL/GenBank/DDBJ whole genome shotgun (WGS) entry which is preliminary data.</text>
</comment>
<dbReference type="NCBIfam" id="TIGR00413">
    <property type="entry name" value="rlpA"/>
    <property type="match status" value="1"/>
</dbReference>
<evidence type="ECO:0000259" key="5">
    <source>
        <dbReference type="Pfam" id="PF03330"/>
    </source>
</evidence>
<dbReference type="PANTHER" id="PTHR34183:SF1">
    <property type="entry name" value="ENDOLYTIC PEPTIDOGLYCAN TRANSGLYCOSYLASE RLPA"/>
    <property type="match status" value="1"/>
</dbReference>
<feature type="domain" description="RlpA-like protein double-psi beta-barrel" evidence="5">
    <location>
        <begin position="20"/>
        <end position="109"/>
    </location>
</feature>
<organism evidence="6 7">
    <name type="scientific">Splendidivirga corallicola</name>
    <dbReference type="NCBI Taxonomy" id="3051826"/>
    <lineage>
        <taxon>Bacteria</taxon>
        <taxon>Pseudomonadati</taxon>
        <taxon>Bacteroidota</taxon>
        <taxon>Cytophagia</taxon>
        <taxon>Cytophagales</taxon>
        <taxon>Splendidivirgaceae</taxon>
        <taxon>Splendidivirga</taxon>
    </lineage>
</organism>
<dbReference type="SUPFAM" id="SSF50685">
    <property type="entry name" value="Barwin-like endoglucanases"/>
    <property type="match status" value="1"/>
</dbReference>
<name>A0ABT8KPA7_9BACT</name>
<dbReference type="CDD" id="cd22268">
    <property type="entry name" value="DPBB_RlpA-like"/>
    <property type="match status" value="1"/>
</dbReference>
<dbReference type="EC" id="4.2.2.-" evidence="3"/>
<dbReference type="InterPro" id="IPR012997">
    <property type="entry name" value="RplA"/>
</dbReference>
<evidence type="ECO:0000313" key="6">
    <source>
        <dbReference type="EMBL" id="MDN5202567.1"/>
    </source>
</evidence>
<keyword evidence="1 3" id="KW-0456">Lyase</keyword>
<dbReference type="InterPro" id="IPR034718">
    <property type="entry name" value="RlpA"/>
</dbReference>
<evidence type="ECO:0000313" key="7">
    <source>
        <dbReference type="Proteomes" id="UP001172082"/>
    </source>
</evidence>
<reference evidence="6" key="1">
    <citation type="submission" date="2023-06" db="EMBL/GenBank/DDBJ databases">
        <title>Genomic of Parafulvivirga corallium.</title>
        <authorList>
            <person name="Wang G."/>
        </authorList>
    </citation>
    <scope>NUCLEOTIDE SEQUENCE</scope>
    <source>
        <strain evidence="6">BMA10</strain>
    </source>
</reference>
<evidence type="ECO:0000256" key="1">
    <source>
        <dbReference type="ARBA" id="ARBA00023239"/>
    </source>
</evidence>
<keyword evidence="7" id="KW-1185">Reference proteome</keyword>
<dbReference type="InterPro" id="IPR009009">
    <property type="entry name" value="RlpA-like_DPBB"/>
</dbReference>
<protein>
    <recommendedName>
        <fullName evidence="3">Probable endolytic peptidoglycan transglycosylase RlpA</fullName>
        <ecNumber evidence="3">4.2.2.-</ecNumber>
    </recommendedName>
</protein>
<dbReference type="EMBL" id="JAUJEA010000005">
    <property type="protein sequence ID" value="MDN5202567.1"/>
    <property type="molecule type" value="Genomic_DNA"/>
</dbReference>
<gene>
    <name evidence="3" type="primary">rlpA</name>
    <name evidence="6" type="ORF">QQ008_14360</name>
</gene>
<dbReference type="Pfam" id="PF03330">
    <property type="entry name" value="DPBB_1"/>
    <property type="match status" value="1"/>
</dbReference>
<comment type="function">
    <text evidence="3">Lytic transglycosylase with a strong preference for naked glycan strands that lack stem peptides.</text>
</comment>
<dbReference type="Proteomes" id="UP001172082">
    <property type="component" value="Unassembled WGS sequence"/>
</dbReference>
<dbReference type="Gene3D" id="2.40.40.10">
    <property type="entry name" value="RlpA-like domain"/>
    <property type="match status" value="1"/>
</dbReference>
<dbReference type="HAMAP" id="MF_02071">
    <property type="entry name" value="RlpA"/>
    <property type="match status" value="1"/>
</dbReference>
<proteinExistence type="inferred from homology"/>
<keyword evidence="2 3" id="KW-0961">Cell wall biogenesis/degradation</keyword>
<dbReference type="PANTHER" id="PTHR34183">
    <property type="entry name" value="ENDOLYTIC PEPTIDOGLYCAN TRANSGLYCOSYLASE RLPA"/>
    <property type="match status" value="1"/>
</dbReference>
<sequence length="116" mass="13273">MIIFSFLTCGSQHERQQYQETGMASFYNDKFEGKKTASGEKYKASKFTAAHKSLKFNTLIKVTNLKNKKTVIVRVNDRGPFKKNRIVDVSKAAARKLNMEQDGIVNVKIEVVEKRK</sequence>
<comment type="similarity">
    <text evidence="3 4">Belongs to the RlpA family.</text>
</comment>
<evidence type="ECO:0000256" key="2">
    <source>
        <dbReference type="ARBA" id="ARBA00023316"/>
    </source>
</evidence>
<dbReference type="InterPro" id="IPR036908">
    <property type="entry name" value="RlpA-like_sf"/>
</dbReference>
<evidence type="ECO:0000256" key="4">
    <source>
        <dbReference type="RuleBase" id="RU003495"/>
    </source>
</evidence>
<accession>A0ABT8KPA7</accession>
<evidence type="ECO:0000256" key="3">
    <source>
        <dbReference type="HAMAP-Rule" id="MF_02071"/>
    </source>
</evidence>